<dbReference type="InterPro" id="IPR008949">
    <property type="entry name" value="Isoprenoid_synthase_dom_sf"/>
</dbReference>
<proteinExistence type="predicted"/>
<protein>
    <submittedName>
        <fullName evidence="1">Squalene/phytoene synthase family protein</fullName>
    </submittedName>
</protein>
<dbReference type="SUPFAM" id="SSF48576">
    <property type="entry name" value="Terpenoid synthases"/>
    <property type="match status" value="1"/>
</dbReference>
<sequence length="239" mass="25407">MTDAELAALVRRADPDRFIGALFAPPERRRWLLTLYAFNHELARAREVAHSAPLALIRLHWWREVVEGATRDHPVANLVREAIGAGALDPVALAALVDAREAEAEPIAGGAAFMAYVRGTAGGLGRMAGRCLGVDDAAGLGCLDDLGTGYGIVAILRAGDALRAHGRVLLPEDAGVLRDLPDIARLLLANRPPRAALAAALPAVLARRDLQRVRRGDPMRPRSLGDRLAVIAAGLSGRM</sequence>
<dbReference type="InterPro" id="IPR002060">
    <property type="entry name" value="Squ/phyt_synthse"/>
</dbReference>
<evidence type="ECO:0000313" key="1">
    <source>
        <dbReference type="EMBL" id="MDX5930952.1"/>
    </source>
</evidence>
<gene>
    <name evidence="1" type="ORF">SIL87_09270</name>
</gene>
<dbReference type="AlphaFoldDB" id="A0AAW9DRL3"/>
<dbReference type="EMBL" id="JAWXYB010000018">
    <property type="protein sequence ID" value="MDX5930952.1"/>
    <property type="molecule type" value="Genomic_DNA"/>
</dbReference>
<accession>A0AAW9DRL3</accession>
<comment type="caution">
    <text evidence="1">The sequence shown here is derived from an EMBL/GenBank/DDBJ whole genome shotgun (WGS) entry which is preliminary data.</text>
</comment>
<dbReference type="RefSeq" id="WP_319613875.1">
    <property type="nucleotide sequence ID" value="NZ_JAWXYB010000018.1"/>
</dbReference>
<name>A0AAW9DRL3_ACIAO</name>
<reference evidence="1 2" key="1">
    <citation type="submission" date="2023-11" db="EMBL/GenBank/DDBJ databases">
        <title>MicrobeMod: A computational toolkit for identifying prokaryotic methylation and restriction-modification with nanopore sequencing.</title>
        <authorList>
            <person name="Crits-Christoph A."/>
            <person name="Kang S.C."/>
            <person name="Lee H."/>
            <person name="Ostrov N."/>
        </authorList>
    </citation>
    <scope>NUCLEOTIDE SEQUENCE [LARGE SCALE GENOMIC DNA]</scope>
    <source>
        <strain evidence="1 2">DSMZ 700</strain>
    </source>
</reference>
<dbReference type="Pfam" id="PF00494">
    <property type="entry name" value="SQS_PSY"/>
    <property type="match status" value="1"/>
</dbReference>
<evidence type="ECO:0000313" key="2">
    <source>
        <dbReference type="Proteomes" id="UP001279553"/>
    </source>
</evidence>
<organism evidence="1 2">
    <name type="scientific">Acidiphilium acidophilum</name>
    <name type="common">Thiobacillus acidophilus</name>
    <dbReference type="NCBI Taxonomy" id="76588"/>
    <lineage>
        <taxon>Bacteria</taxon>
        <taxon>Pseudomonadati</taxon>
        <taxon>Pseudomonadota</taxon>
        <taxon>Alphaproteobacteria</taxon>
        <taxon>Acetobacterales</taxon>
        <taxon>Acidocellaceae</taxon>
        <taxon>Acidiphilium</taxon>
    </lineage>
</organism>
<dbReference type="Proteomes" id="UP001279553">
    <property type="component" value="Unassembled WGS sequence"/>
</dbReference>
<dbReference type="Gene3D" id="1.10.600.10">
    <property type="entry name" value="Farnesyl Diphosphate Synthase"/>
    <property type="match status" value="1"/>
</dbReference>
<keyword evidence="2" id="KW-1185">Reference proteome</keyword>